<reference evidence="5 6" key="1">
    <citation type="journal article" date="2015" name="Genome Announc.">
        <title>Expanding the biotechnology potential of lactobacilli through comparative genomics of 213 strains and associated genera.</title>
        <authorList>
            <person name="Sun Z."/>
            <person name="Harris H.M."/>
            <person name="McCann A."/>
            <person name="Guo C."/>
            <person name="Argimon S."/>
            <person name="Zhang W."/>
            <person name="Yang X."/>
            <person name="Jeffery I.B."/>
            <person name="Cooney J.C."/>
            <person name="Kagawa T.F."/>
            <person name="Liu W."/>
            <person name="Song Y."/>
            <person name="Salvetti E."/>
            <person name="Wrobel A."/>
            <person name="Rasinkangas P."/>
            <person name="Parkhill J."/>
            <person name="Rea M.C."/>
            <person name="O'Sullivan O."/>
            <person name="Ritari J."/>
            <person name="Douillard F.P."/>
            <person name="Paul Ross R."/>
            <person name="Yang R."/>
            <person name="Briner A.E."/>
            <person name="Felis G.E."/>
            <person name="de Vos W.M."/>
            <person name="Barrangou R."/>
            <person name="Klaenhammer T.R."/>
            <person name="Caufield P.W."/>
            <person name="Cui Y."/>
            <person name="Zhang H."/>
            <person name="O'Toole P.W."/>
        </authorList>
    </citation>
    <scope>NUCLEOTIDE SEQUENCE [LARGE SCALE GENOMIC DNA]</scope>
    <source>
        <strain evidence="5 6">DSM 14500</strain>
    </source>
</reference>
<comment type="caution">
    <text evidence="5">The sequence shown here is derived from an EMBL/GenBank/DDBJ whole genome shotgun (WGS) entry which is preliminary data.</text>
</comment>
<evidence type="ECO:0000259" key="3">
    <source>
        <dbReference type="Pfam" id="PF03217"/>
    </source>
</evidence>
<evidence type="ECO:0000256" key="2">
    <source>
        <dbReference type="SAM" id="MobiDB-lite"/>
    </source>
</evidence>
<evidence type="ECO:0000313" key="6">
    <source>
        <dbReference type="Proteomes" id="UP000050872"/>
    </source>
</evidence>
<feature type="region of interest" description="Disordered" evidence="2">
    <location>
        <begin position="1"/>
        <end position="56"/>
    </location>
</feature>
<dbReference type="Proteomes" id="UP000050872">
    <property type="component" value="Unassembled WGS sequence"/>
</dbReference>
<feature type="domain" description="MucBP" evidence="4">
    <location>
        <begin position="363"/>
        <end position="425"/>
    </location>
</feature>
<dbReference type="InterPro" id="IPR009459">
    <property type="entry name" value="MucBP_dom"/>
</dbReference>
<dbReference type="Pfam" id="PF06458">
    <property type="entry name" value="MucBP"/>
    <property type="match status" value="1"/>
</dbReference>
<dbReference type="PATRIC" id="fig|1423770.3.peg.2076"/>
<dbReference type="OrthoDB" id="2323116at2"/>
<dbReference type="RefSeq" id="WP_057887652.1">
    <property type="nucleotide sequence ID" value="NZ_AZEZ01000034.1"/>
</dbReference>
<evidence type="ECO:0000256" key="1">
    <source>
        <dbReference type="ARBA" id="ARBA00022737"/>
    </source>
</evidence>
<organism evidence="5 6">
    <name type="scientific">Companilactobacillus mindensis DSM 14500</name>
    <dbReference type="NCBI Taxonomy" id="1423770"/>
    <lineage>
        <taxon>Bacteria</taxon>
        <taxon>Bacillati</taxon>
        <taxon>Bacillota</taxon>
        <taxon>Bacilli</taxon>
        <taxon>Lactobacillales</taxon>
        <taxon>Lactobacillaceae</taxon>
        <taxon>Companilactobacillus</taxon>
    </lineage>
</organism>
<keyword evidence="6" id="KW-1185">Reference proteome</keyword>
<accession>A0A0R1QIN7</accession>
<evidence type="ECO:0000259" key="4">
    <source>
        <dbReference type="Pfam" id="PF06458"/>
    </source>
</evidence>
<feature type="compositionally biased region" description="Low complexity" evidence="2">
    <location>
        <begin position="8"/>
        <end position="21"/>
    </location>
</feature>
<feature type="region of interest" description="Disordered" evidence="2">
    <location>
        <begin position="425"/>
        <end position="453"/>
    </location>
</feature>
<sequence length="658" mass="72650">MKTSNVLPGTPTENTTNQTPNEELDQPTNKIPPKGDVVEPTQPYPDDAQDTDVIDFPDPILSSQVKSALRLDDDQDVTVGTIRNYNAKQLSIYANDESSPIGNFVGMEAFKYLPSDTRVNFNANFGNNKVDFSELAGVNYGILTLTGNMVGQDLDALHSISTDTIYQVGLSGSGNYQANPNGLTNAQLAVVGDWLTDIYNNDVAQFKHVSLGMNNLTDFSPLSGMNRDITGWVVSLGNYVVSTEPVVNIVDKDVNTVQAEPIYDLTGKNVNDKLYDSTFEMADNKKSHLLKALGNGVYEYDPIAMRSGSTWITYGYYGFIYESNNPNVSYLQIAYSGDYNKGLVFKYDVMTYRKANVLTAPLITVNYIDQAGTVIKPQESVTGEKIGDAYDLTDRSAIDDYTLTTPEALTGNYTQDPQEITLVYKTNDDSGGNGENPGGGNGGGNGGGSTTDRDVVNSIQYISTHPNQPAVDLYDFDGNKTGNRQLAPASNWYSDKIMTLNGTKYYRVATNEWVKMESAYEYVPNNTLIRTNLNQTKLNAKTLINSETEFVQNRALANGTDWKTDRTAILNGIKYYRVATNEFVKADDVFEYVPVSGRISTNNQTVLYDENGTDTGKTITQGSVYLTDRSVNIQNQTYYRVGTNEYVADKDVVYQENY</sequence>
<feature type="domain" description="S-layer protein C-terminal" evidence="3">
    <location>
        <begin position="602"/>
        <end position="647"/>
    </location>
</feature>
<dbReference type="AlphaFoldDB" id="A0A0R1QIN7"/>
<gene>
    <name evidence="5" type="ORF">FD29_GL002022</name>
</gene>
<dbReference type="STRING" id="1423770.FD29_GL002022"/>
<proteinExistence type="predicted"/>
<dbReference type="Gene3D" id="3.10.20.320">
    <property type="entry name" value="Putative peptidoglycan bound protein (lpxtg motif)"/>
    <property type="match status" value="1"/>
</dbReference>
<keyword evidence="1" id="KW-0677">Repeat</keyword>
<feature type="domain" description="S-layer protein C-terminal" evidence="3">
    <location>
        <begin position="473"/>
        <end position="516"/>
    </location>
</feature>
<dbReference type="Pfam" id="PF03217">
    <property type="entry name" value="SlpA"/>
    <property type="match status" value="3"/>
</dbReference>
<feature type="domain" description="S-layer protein C-terminal" evidence="3">
    <location>
        <begin position="545"/>
        <end position="586"/>
    </location>
</feature>
<dbReference type="InterPro" id="IPR024968">
    <property type="entry name" value="SlpA_C_lactobacillus"/>
</dbReference>
<feature type="compositionally biased region" description="Gly residues" evidence="2">
    <location>
        <begin position="431"/>
        <end position="449"/>
    </location>
</feature>
<evidence type="ECO:0008006" key="7">
    <source>
        <dbReference type="Google" id="ProtNLM"/>
    </source>
</evidence>
<dbReference type="EMBL" id="AZEZ01000034">
    <property type="protein sequence ID" value="KRL44710.1"/>
    <property type="molecule type" value="Genomic_DNA"/>
</dbReference>
<evidence type="ECO:0000313" key="5">
    <source>
        <dbReference type="EMBL" id="KRL44710.1"/>
    </source>
</evidence>
<name>A0A0R1QIN7_9LACO</name>
<protein>
    <recommendedName>
        <fullName evidence="7">MucBP domain-containing protein</fullName>
    </recommendedName>
</protein>